<feature type="transmembrane region" description="Helical" evidence="1">
    <location>
        <begin position="248"/>
        <end position="272"/>
    </location>
</feature>
<dbReference type="Pfam" id="PF00892">
    <property type="entry name" value="EamA"/>
    <property type="match status" value="1"/>
</dbReference>
<feature type="transmembrane region" description="Helical" evidence="1">
    <location>
        <begin position="152"/>
        <end position="174"/>
    </location>
</feature>
<dbReference type="EMBL" id="AMCI01004514">
    <property type="protein sequence ID" value="EJW97948.1"/>
    <property type="molecule type" value="Genomic_DNA"/>
</dbReference>
<dbReference type="GO" id="GO:0016020">
    <property type="term" value="C:membrane"/>
    <property type="evidence" value="ECO:0007669"/>
    <property type="project" value="InterPro"/>
</dbReference>
<dbReference type="InterPro" id="IPR037185">
    <property type="entry name" value="EmrE-like"/>
</dbReference>
<dbReference type="SUPFAM" id="SSF103481">
    <property type="entry name" value="Multidrug resistance efflux transporter EmrE"/>
    <property type="match status" value="1"/>
</dbReference>
<feature type="transmembrane region" description="Helical" evidence="1">
    <location>
        <begin position="120"/>
        <end position="140"/>
    </location>
</feature>
<feature type="domain" description="EamA" evidence="2">
    <location>
        <begin position="1"/>
        <end position="137"/>
    </location>
</feature>
<dbReference type="Gene3D" id="1.10.3730.20">
    <property type="match status" value="1"/>
</dbReference>
<name>J9FTV4_9ZZZZ</name>
<feature type="transmembrane region" description="Helical" evidence="1">
    <location>
        <begin position="22"/>
        <end position="46"/>
    </location>
</feature>
<sequence length="274" mass="30055">LLSAALLGFYDVFKKRSLNGNAVIPVLLINTLLCSAFFLPLLLGSWSGMLQSGDAGFIVSGNGTAHWLVILKSCLVLSSWICGYFAIKHLPLTIVGPINAGRPVLTLLGALFIYGEWLNGWQWAGVLLAIVSFFLLSRTGRKEGIDFKSNRWIYLLVAAALLGASSGLFDKYLLATVANGGAGLDRLFVQSWYNLYQAVMMLGITILLWVPVRHKTAPFQWRWSIVLISVFLTLADLAYFYALESAGALIAVVSMVRRSSVLVSFLFGALLFHE</sequence>
<keyword evidence="1" id="KW-0472">Membrane</keyword>
<protein>
    <submittedName>
        <fullName evidence="3">Permease</fullName>
    </submittedName>
</protein>
<feature type="transmembrane region" description="Helical" evidence="1">
    <location>
        <begin position="94"/>
        <end position="114"/>
    </location>
</feature>
<feature type="transmembrane region" description="Helical" evidence="1">
    <location>
        <begin position="224"/>
        <end position="242"/>
    </location>
</feature>
<organism evidence="3">
    <name type="scientific">gut metagenome</name>
    <dbReference type="NCBI Taxonomy" id="749906"/>
    <lineage>
        <taxon>unclassified sequences</taxon>
        <taxon>metagenomes</taxon>
        <taxon>organismal metagenomes</taxon>
    </lineage>
</organism>
<dbReference type="PANTHER" id="PTHR22911">
    <property type="entry name" value="ACYL-MALONYL CONDENSING ENZYME-RELATED"/>
    <property type="match status" value="1"/>
</dbReference>
<reference evidence="3" key="1">
    <citation type="journal article" date="2012" name="PLoS ONE">
        <title>Gene sets for utilization of primary and secondary nutrition supplies in the distal gut of endangered iberian lynx.</title>
        <authorList>
            <person name="Alcaide M."/>
            <person name="Messina E."/>
            <person name="Richter M."/>
            <person name="Bargiela R."/>
            <person name="Peplies J."/>
            <person name="Huws S.A."/>
            <person name="Newbold C.J."/>
            <person name="Golyshin P.N."/>
            <person name="Simon M.A."/>
            <person name="Lopez G."/>
            <person name="Yakimov M.M."/>
            <person name="Ferrer M."/>
        </authorList>
    </citation>
    <scope>NUCLEOTIDE SEQUENCE</scope>
</reference>
<feature type="transmembrane region" description="Helical" evidence="1">
    <location>
        <begin position="194"/>
        <end position="212"/>
    </location>
</feature>
<feature type="non-terminal residue" evidence="3">
    <location>
        <position position="274"/>
    </location>
</feature>
<evidence type="ECO:0000259" key="2">
    <source>
        <dbReference type="Pfam" id="PF00892"/>
    </source>
</evidence>
<evidence type="ECO:0000313" key="3">
    <source>
        <dbReference type="EMBL" id="EJW97948.1"/>
    </source>
</evidence>
<evidence type="ECO:0000256" key="1">
    <source>
        <dbReference type="SAM" id="Phobius"/>
    </source>
</evidence>
<dbReference type="InterPro" id="IPR000620">
    <property type="entry name" value="EamA_dom"/>
</dbReference>
<proteinExistence type="predicted"/>
<keyword evidence="1" id="KW-1133">Transmembrane helix</keyword>
<gene>
    <name evidence="3" type="ORF">EVA_13945</name>
</gene>
<accession>J9FTV4</accession>
<feature type="non-terminal residue" evidence="3">
    <location>
        <position position="1"/>
    </location>
</feature>
<dbReference type="PANTHER" id="PTHR22911:SF137">
    <property type="entry name" value="SOLUTE CARRIER FAMILY 35 MEMBER G2-RELATED"/>
    <property type="match status" value="1"/>
</dbReference>
<comment type="caution">
    <text evidence="3">The sequence shown here is derived from an EMBL/GenBank/DDBJ whole genome shotgun (WGS) entry which is preliminary data.</text>
</comment>
<dbReference type="AlphaFoldDB" id="J9FTV4"/>
<keyword evidence="1" id="KW-0812">Transmembrane</keyword>
<feature type="transmembrane region" description="Helical" evidence="1">
    <location>
        <begin position="66"/>
        <end position="87"/>
    </location>
</feature>